<dbReference type="SUPFAM" id="SSF48452">
    <property type="entry name" value="TPR-like"/>
    <property type="match status" value="1"/>
</dbReference>
<evidence type="ECO:0000256" key="1">
    <source>
        <dbReference type="SAM" id="MobiDB-lite"/>
    </source>
</evidence>
<comment type="caution">
    <text evidence="2">The sequence shown here is derived from an EMBL/GenBank/DDBJ whole genome shotgun (WGS) entry which is preliminary data.</text>
</comment>
<dbReference type="RefSeq" id="WP_168445879.1">
    <property type="nucleotide sequence ID" value="NZ_JAAXOW010000001.1"/>
</dbReference>
<name>A0A9X5FB23_9MICO</name>
<proteinExistence type="predicted"/>
<gene>
    <name evidence="2" type="ORF">HF995_00425</name>
</gene>
<evidence type="ECO:0000313" key="3">
    <source>
        <dbReference type="Proteomes" id="UP000774283"/>
    </source>
</evidence>
<evidence type="ECO:0008006" key="4">
    <source>
        <dbReference type="Google" id="ProtNLM"/>
    </source>
</evidence>
<keyword evidence="3" id="KW-1185">Reference proteome</keyword>
<protein>
    <recommendedName>
        <fullName evidence="4">Tetratricopeptide repeat protein</fullName>
    </recommendedName>
</protein>
<accession>A0A9X5FB23</accession>
<feature type="region of interest" description="Disordered" evidence="1">
    <location>
        <begin position="368"/>
        <end position="393"/>
    </location>
</feature>
<evidence type="ECO:0000313" key="2">
    <source>
        <dbReference type="EMBL" id="NKX91752.1"/>
    </source>
</evidence>
<sequence length="645" mass="68205">MTRTSQEAEAALGRTNALPYGVARTAATLAEVERIEAEGPDEVRAYAYTSLVDAYVWGGDVAKAYVPFTRALRLYDERPDLFDAYDSHALFWSFKWMVGHLSDFPEISVAQITSTLEDMARRFAVAGHGMNAVELSRFQWARARGAAPEEVAAAYETWVATPRDDYSQCEACEPGDRAAYLFEVGRRDEGIRLLETVLTGSPSCATEPGDMLSHLQLAYLDAGDADAVVRTHRRGLRHLDGETTLDAPTARHVELLARTGNHGRALRMLEKVAGALLEADSPGERLSVLTHVGVGVRVIAMAEPSTPVSLPGVPASSVDELAAWIDAEARELARAFDARNGNDAASARLARSRDRDVRTLRVDLDVLSTSAAPHEHGPAQTGSAEPGSESADSLDNAHTLLAQAESLVADDRVAAARVYAQASALAEAEGDLETAGLALAEAAQLAALEDDAVGATGAFRRALALLRAGGAAPRTAGPVARAAAAVAPERGDQEAVLQFVDRVLIEIAGQQPDEPAPGHGTSLTARDSAQLALEAAELRDTRARLLATLGNLDEAAEIAEDVAAEMAGLGRTGDAAHAFWLAGRCRAQSDPEAAVALLESAVEGFTMIRGERSSRGAASDELVELLTALGREDDAAAVLSRLMAT</sequence>
<reference evidence="2 3" key="1">
    <citation type="submission" date="2020-04" db="EMBL/GenBank/DDBJ databases">
        <title>MicrobeNet Type strains.</title>
        <authorList>
            <person name="Nicholson A.C."/>
        </authorList>
    </citation>
    <scope>NUCLEOTIDE SEQUENCE [LARGE SCALE GENOMIC DNA]</scope>
    <source>
        <strain evidence="2 3">ATCC BAA-789</strain>
    </source>
</reference>
<dbReference type="Proteomes" id="UP000774283">
    <property type="component" value="Unassembled WGS sequence"/>
</dbReference>
<organism evidence="2 3">
    <name type="scientific">Sanguibacter hominis ATCC BAA-789</name>
    <dbReference type="NCBI Taxonomy" id="1312740"/>
    <lineage>
        <taxon>Bacteria</taxon>
        <taxon>Bacillati</taxon>
        <taxon>Actinomycetota</taxon>
        <taxon>Actinomycetes</taxon>
        <taxon>Micrococcales</taxon>
        <taxon>Sanguibacteraceae</taxon>
        <taxon>Sanguibacter</taxon>
    </lineage>
</organism>
<dbReference type="AlphaFoldDB" id="A0A9X5FB23"/>
<dbReference type="Gene3D" id="1.25.40.10">
    <property type="entry name" value="Tetratricopeptide repeat domain"/>
    <property type="match status" value="1"/>
</dbReference>
<dbReference type="EMBL" id="JAAXOW010000001">
    <property type="protein sequence ID" value="NKX91752.1"/>
    <property type="molecule type" value="Genomic_DNA"/>
</dbReference>
<dbReference type="InterPro" id="IPR011990">
    <property type="entry name" value="TPR-like_helical_dom_sf"/>
</dbReference>